<reference evidence="2 3" key="1">
    <citation type="submission" date="2020-08" db="EMBL/GenBank/DDBJ databases">
        <title>Genomic Encyclopedia of Type Strains, Phase IV (KMG-IV): sequencing the most valuable type-strain genomes for metagenomic binning, comparative biology and taxonomic classification.</title>
        <authorList>
            <person name="Goeker M."/>
        </authorList>
    </citation>
    <scope>NUCLEOTIDE SEQUENCE [LARGE SCALE GENOMIC DNA]</scope>
    <source>
        <strain evidence="2 3">DSM 40141</strain>
    </source>
</reference>
<dbReference type="EMBL" id="JACHEM010000017">
    <property type="protein sequence ID" value="MBB6439118.1"/>
    <property type="molecule type" value="Genomic_DNA"/>
</dbReference>
<dbReference type="Proteomes" id="UP000540423">
    <property type="component" value="Unassembled WGS sequence"/>
</dbReference>
<name>A0A7X0HMZ4_9ACTN</name>
<feature type="region of interest" description="Disordered" evidence="1">
    <location>
        <begin position="37"/>
        <end position="63"/>
    </location>
</feature>
<accession>A0A7X0HMZ4</accession>
<dbReference type="RefSeq" id="WP_185035601.1">
    <property type="nucleotide sequence ID" value="NZ_BNBN01000017.1"/>
</dbReference>
<organism evidence="2 3">
    <name type="scientific">Streptomyces candidus</name>
    <dbReference type="NCBI Taxonomy" id="67283"/>
    <lineage>
        <taxon>Bacteria</taxon>
        <taxon>Bacillati</taxon>
        <taxon>Actinomycetota</taxon>
        <taxon>Actinomycetes</taxon>
        <taxon>Kitasatosporales</taxon>
        <taxon>Streptomycetaceae</taxon>
        <taxon>Streptomyces</taxon>
    </lineage>
</organism>
<gene>
    <name evidence="2" type="ORF">HNQ79_005630</name>
</gene>
<dbReference type="AlphaFoldDB" id="A0A7X0HMZ4"/>
<feature type="compositionally biased region" description="Basic and acidic residues" evidence="1">
    <location>
        <begin position="46"/>
        <end position="60"/>
    </location>
</feature>
<evidence type="ECO:0000313" key="2">
    <source>
        <dbReference type="EMBL" id="MBB6439118.1"/>
    </source>
</evidence>
<evidence type="ECO:0000256" key="1">
    <source>
        <dbReference type="SAM" id="MobiDB-lite"/>
    </source>
</evidence>
<comment type="caution">
    <text evidence="2">The sequence shown here is derived from an EMBL/GenBank/DDBJ whole genome shotgun (WGS) entry which is preliminary data.</text>
</comment>
<protein>
    <submittedName>
        <fullName evidence="2">Uncharacterized protein</fullName>
    </submittedName>
</protein>
<sequence>MASHDFPADLLTARQQLNQAHAELTALYRALPWSVTPTHGYTSKSRTVDPETGELRHKVFPDSPGWTEEQIGQVAALRARILELSDAVNSHPYWESVDKAHLVDARSKHLPAAAGALSGE</sequence>
<proteinExistence type="predicted"/>
<keyword evidence="3" id="KW-1185">Reference proteome</keyword>
<evidence type="ECO:0000313" key="3">
    <source>
        <dbReference type="Proteomes" id="UP000540423"/>
    </source>
</evidence>